<feature type="domain" description="YchJ-like middle NTF2-like" evidence="1">
    <location>
        <begin position="27"/>
        <end position="123"/>
    </location>
</feature>
<dbReference type="Gene3D" id="3.10.450.50">
    <property type="match status" value="1"/>
</dbReference>
<reference evidence="2 3" key="1">
    <citation type="journal article" date="2013" name="Int. J. Syst. Evol. Microbiol.">
        <title>Celerinatantimonas yamalensis sp. nov., a cold-adapted diazotrophic bacterium from a cold permafrost brine.</title>
        <authorList>
            <person name="Shcherbakova V."/>
            <person name="Chuvilskaya N."/>
            <person name="Rivkina E."/>
            <person name="Demidov N."/>
            <person name="Uchaeva V."/>
            <person name="Suetin S."/>
            <person name="Suzina N."/>
            <person name="Gilichinsky D."/>
        </authorList>
    </citation>
    <scope>NUCLEOTIDE SEQUENCE [LARGE SCALE GENOMIC DNA]</scope>
    <source>
        <strain evidence="2 3">C7</strain>
    </source>
</reference>
<dbReference type="Proteomes" id="UP001629953">
    <property type="component" value="Unassembled WGS sequence"/>
</dbReference>
<sequence length="154" mass="17769">MQDCYCQSGLPYSQCCQPLHQGQPALTPLALMRARYSAFVLGLGDYLWHTHHPDYRKGLSIEILNQQDTQWVKLQIELHAYPQDMSFGLVEFKAWYRQETGLGCLHERSRFVKLNDRWVYTDGDISPKPIGRNAPCPCQSGKKYKQCCLSARTK</sequence>
<dbReference type="EMBL" id="JBEQCT010000001">
    <property type="protein sequence ID" value="MFM2483600.1"/>
    <property type="molecule type" value="Genomic_DNA"/>
</dbReference>
<comment type="caution">
    <text evidence="2">The sequence shown here is derived from an EMBL/GenBank/DDBJ whole genome shotgun (WGS) entry which is preliminary data.</text>
</comment>
<accession>A0ABW9G1I4</accession>
<protein>
    <submittedName>
        <fullName evidence="2">YchJ family protein</fullName>
    </submittedName>
</protein>
<gene>
    <name evidence="2" type="ORF">ABUE30_00660</name>
</gene>
<proteinExistence type="predicted"/>
<dbReference type="PANTHER" id="PTHR33747:SF1">
    <property type="entry name" value="ADENYLATE CYCLASE-ASSOCIATED CAP C-TERMINAL DOMAIN-CONTAINING PROTEIN"/>
    <property type="match status" value="1"/>
</dbReference>
<name>A0ABW9G1I4_9GAMM</name>
<dbReference type="Pfam" id="PF02810">
    <property type="entry name" value="SEC-C"/>
    <property type="match status" value="1"/>
</dbReference>
<dbReference type="Pfam" id="PF17775">
    <property type="entry name" value="YchJ_M-like"/>
    <property type="match status" value="1"/>
</dbReference>
<dbReference type="SUPFAM" id="SSF103642">
    <property type="entry name" value="Sec-C motif"/>
    <property type="match status" value="1"/>
</dbReference>
<dbReference type="RefSeq" id="WP_408621714.1">
    <property type="nucleotide sequence ID" value="NZ_JBEQCT010000001.1"/>
</dbReference>
<organism evidence="2 3">
    <name type="scientific">Celerinatantimonas yamalensis</name>
    <dbReference type="NCBI Taxonomy" id="559956"/>
    <lineage>
        <taxon>Bacteria</taxon>
        <taxon>Pseudomonadati</taxon>
        <taxon>Pseudomonadota</taxon>
        <taxon>Gammaproteobacteria</taxon>
        <taxon>Celerinatantimonadaceae</taxon>
        <taxon>Celerinatantimonas</taxon>
    </lineage>
</organism>
<dbReference type="PANTHER" id="PTHR33747">
    <property type="entry name" value="UPF0225 PROTEIN SCO1677"/>
    <property type="match status" value="1"/>
</dbReference>
<dbReference type="SUPFAM" id="SSF54427">
    <property type="entry name" value="NTF2-like"/>
    <property type="match status" value="1"/>
</dbReference>
<evidence type="ECO:0000313" key="3">
    <source>
        <dbReference type="Proteomes" id="UP001629953"/>
    </source>
</evidence>
<dbReference type="InterPro" id="IPR032710">
    <property type="entry name" value="NTF2-like_dom_sf"/>
</dbReference>
<evidence type="ECO:0000313" key="2">
    <source>
        <dbReference type="EMBL" id="MFM2483600.1"/>
    </source>
</evidence>
<dbReference type="InterPro" id="IPR004027">
    <property type="entry name" value="SEC_C_motif"/>
</dbReference>
<evidence type="ECO:0000259" key="1">
    <source>
        <dbReference type="Pfam" id="PF17775"/>
    </source>
</evidence>
<dbReference type="InterPro" id="IPR048469">
    <property type="entry name" value="YchJ-like_M"/>
</dbReference>
<keyword evidence="3" id="KW-1185">Reference proteome</keyword>